<organism evidence="1 2">
    <name type="scientific">Coptotermes formosanus</name>
    <name type="common">Formosan subterranean termite</name>
    <dbReference type="NCBI Taxonomy" id="36987"/>
    <lineage>
        <taxon>Eukaryota</taxon>
        <taxon>Metazoa</taxon>
        <taxon>Ecdysozoa</taxon>
        <taxon>Arthropoda</taxon>
        <taxon>Hexapoda</taxon>
        <taxon>Insecta</taxon>
        <taxon>Pterygota</taxon>
        <taxon>Neoptera</taxon>
        <taxon>Polyneoptera</taxon>
        <taxon>Dictyoptera</taxon>
        <taxon>Blattodea</taxon>
        <taxon>Blattoidea</taxon>
        <taxon>Termitoidae</taxon>
        <taxon>Rhinotermitidae</taxon>
        <taxon>Coptotermes</taxon>
    </lineage>
</organism>
<dbReference type="PANTHER" id="PTHR46060">
    <property type="entry name" value="MARINER MOS1 TRANSPOSASE-LIKE PROTEIN"/>
    <property type="match status" value="1"/>
</dbReference>
<dbReference type="GO" id="GO:0003676">
    <property type="term" value="F:nucleic acid binding"/>
    <property type="evidence" value="ECO:0007669"/>
    <property type="project" value="InterPro"/>
</dbReference>
<dbReference type="AlphaFoldDB" id="A0A6L2Q267"/>
<dbReference type="Proteomes" id="UP000502823">
    <property type="component" value="Unassembled WGS sequence"/>
</dbReference>
<proteinExistence type="predicted"/>
<dbReference type="PANTHER" id="PTHR46060:SF3">
    <property type="entry name" value="PROTEIN GVQW3"/>
    <property type="match status" value="1"/>
</dbReference>
<evidence type="ECO:0000313" key="2">
    <source>
        <dbReference type="Proteomes" id="UP000502823"/>
    </source>
</evidence>
<reference evidence="2" key="1">
    <citation type="submission" date="2020-01" db="EMBL/GenBank/DDBJ databases">
        <title>Draft genome sequence of the Termite Coptotermes fromosanus.</title>
        <authorList>
            <person name="Itakura S."/>
            <person name="Yosikawa Y."/>
            <person name="Umezawa K."/>
        </authorList>
    </citation>
    <scope>NUCLEOTIDE SEQUENCE [LARGE SCALE GENOMIC DNA]</scope>
</reference>
<feature type="non-terminal residue" evidence="1">
    <location>
        <position position="1"/>
    </location>
</feature>
<protein>
    <submittedName>
        <fullName evidence="1">Uncharacterized protein</fullName>
    </submittedName>
</protein>
<dbReference type="EMBL" id="BLKM01000839">
    <property type="protein sequence ID" value="GFG38971.1"/>
    <property type="molecule type" value="Genomic_DNA"/>
</dbReference>
<accession>A0A6L2Q267</accession>
<name>A0A6L2Q267_COPFO</name>
<sequence length="113" mass="13326">EQNKIEPAFRTKGEEDCHRRFFLKQQYTPPHIAICTLTTLQTLTWKVLDHPAYRADLVPSDSHLFGSINEALRCQRFADDDEVTETVHDKLRTKPQIFKDLAERWRNFVQKQG</sequence>
<dbReference type="InterPro" id="IPR036397">
    <property type="entry name" value="RNaseH_sf"/>
</dbReference>
<dbReference type="Gene3D" id="3.30.420.10">
    <property type="entry name" value="Ribonuclease H-like superfamily/Ribonuclease H"/>
    <property type="match status" value="1"/>
</dbReference>
<dbReference type="InterPro" id="IPR052709">
    <property type="entry name" value="Transposase-MT_Hybrid"/>
</dbReference>
<gene>
    <name evidence="1" type="ORF">Cfor_12576</name>
</gene>
<evidence type="ECO:0000313" key="1">
    <source>
        <dbReference type="EMBL" id="GFG38971.1"/>
    </source>
</evidence>
<dbReference type="InParanoid" id="A0A6L2Q267"/>
<comment type="caution">
    <text evidence="1">The sequence shown here is derived from an EMBL/GenBank/DDBJ whole genome shotgun (WGS) entry which is preliminary data.</text>
</comment>
<keyword evidence="2" id="KW-1185">Reference proteome</keyword>
<feature type="non-terminal residue" evidence="1">
    <location>
        <position position="113"/>
    </location>
</feature>
<dbReference type="OrthoDB" id="10032414at2759"/>